<name>A0A1Z4LKF8_9CYAN</name>
<dbReference type="Pfam" id="PF00023">
    <property type="entry name" value="Ank"/>
    <property type="match status" value="1"/>
</dbReference>
<dbReference type="OrthoDB" id="508487at2"/>
<keyword evidence="2 3" id="KW-0040">ANK repeat</keyword>
<dbReference type="EMBL" id="AP018227">
    <property type="protein sequence ID" value="BAY81712.1"/>
    <property type="molecule type" value="Genomic_DNA"/>
</dbReference>
<evidence type="ECO:0000256" key="2">
    <source>
        <dbReference type="ARBA" id="ARBA00023043"/>
    </source>
</evidence>
<dbReference type="SMART" id="SM00248">
    <property type="entry name" value="ANK"/>
    <property type="match status" value="6"/>
</dbReference>
<evidence type="ECO:0000256" key="1">
    <source>
        <dbReference type="ARBA" id="ARBA00022737"/>
    </source>
</evidence>
<dbReference type="Gene3D" id="1.25.40.20">
    <property type="entry name" value="Ankyrin repeat-containing domain"/>
    <property type="match status" value="2"/>
</dbReference>
<dbReference type="Proteomes" id="UP000218418">
    <property type="component" value="Chromosome"/>
</dbReference>
<dbReference type="InterPro" id="IPR002110">
    <property type="entry name" value="Ankyrin_rpt"/>
</dbReference>
<reference evidence="4 5" key="1">
    <citation type="submission" date="2017-06" db="EMBL/GenBank/DDBJ databases">
        <title>Genome sequencing of cyanobaciteial culture collection at National Institute for Environmental Studies (NIES).</title>
        <authorList>
            <person name="Hirose Y."/>
            <person name="Shimura Y."/>
            <person name="Fujisawa T."/>
            <person name="Nakamura Y."/>
            <person name="Kawachi M."/>
        </authorList>
    </citation>
    <scope>NUCLEOTIDE SEQUENCE [LARGE SCALE GENOMIC DNA]</scope>
    <source>
        <strain evidence="4 5">NIES-267</strain>
    </source>
</reference>
<organism evidence="4 5">
    <name type="scientific">Calothrix parasitica NIES-267</name>
    <dbReference type="NCBI Taxonomy" id="1973488"/>
    <lineage>
        <taxon>Bacteria</taxon>
        <taxon>Bacillati</taxon>
        <taxon>Cyanobacteriota</taxon>
        <taxon>Cyanophyceae</taxon>
        <taxon>Nostocales</taxon>
        <taxon>Calotrichaceae</taxon>
        <taxon>Calothrix</taxon>
    </lineage>
</organism>
<feature type="repeat" description="ANK" evidence="3">
    <location>
        <begin position="274"/>
        <end position="310"/>
    </location>
</feature>
<keyword evidence="1" id="KW-0677">Repeat</keyword>
<dbReference type="PANTHER" id="PTHR24171">
    <property type="entry name" value="ANKYRIN REPEAT DOMAIN-CONTAINING PROTEIN 39-RELATED"/>
    <property type="match status" value="1"/>
</dbReference>
<dbReference type="PRINTS" id="PR01415">
    <property type="entry name" value="ANKYRIN"/>
</dbReference>
<dbReference type="PROSITE" id="PS50088">
    <property type="entry name" value="ANK_REPEAT"/>
    <property type="match status" value="4"/>
</dbReference>
<sequence length="500" mass="54158">MNTDQSIPLLYSGQAGNYFGTEYETLPENVHPSILEVGQLLANQGIVYLGKLTCSRFPQIEIFAYVSRDKRTAISVMSQESGLQGIDCVCRFTDNSYLTTTTVKVIQNAYEQQGLFRVSLPGLSVPELLTQHLAYVKDFEKRCGEALSMFDDLLTIAQMVDEYTIRQEANFGHGLVQFTSGLASAGMAQMMEDDNDGDDDEEVSPLEKLGDAAMYGKLAKVQQLIAEGADANAITECGKSPLMLAAMYGHKNVIEALLDAGADPNLGSEEEFEEGTTALMCIASSFFATNRAEVIKFLVSRGANPNARNENGETAMIVACNNADAVKALIEAGADVNIRDNEGNTAMMLADWTVQQLLRQAGASEEGLNDIALVEAVGEEDLDKMKELLQAGANVNYSDGSALVEASATGNLEIVNFLIEAGADVNLGWKTGCTPIADAAYQGHFAVVERLLAAGANPFQHTFDEEFDDALDYARRGKAEGNYEDRDYAAIIELLSRQKD</sequence>
<evidence type="ECO:0000256" key="3">
    <source>
        <dbReference type="PROSITE-ProRule" id="PRU00023"/>
    </source>
</evidence>
<evidence type="ECO:0000313" key="4">
    <source>
        <dbReference type="EMBL" id="BAY81712.1"/>
    </source>
</evidence>
<proteinExistence type="predicted"/>
<gene>
    <name evidence="4" type="ORF">NIES267_11890</name>
</gene>
<dbReference type="Pfam" id="PF12796">
    <property type="entry name" value="Ank_2"/>
    <property type="match status" value="2"/>
</dbReference>
<feature type="repeat" description="ANK" evidence="3">
    <location>
        <begin position="398"/>
        <end position="426"/>
    </location>
</feature>
<dbReference type="SUPFAM" id="SSF48403">
    <property type="entry name" value="Ankyrin repeat"/>
    <property type="match status" value="1"/>
</dbReference>
<accession>A0A1Z4LKF8</accession>
<feature type="repeat" description="ANK" evidence="3">
    <location>
        <begin position="431"/>
        <end position="457"/>
    </location>
</feature>
<dbReference type="PROSITE" id="PS50297">
    <property type="entry name" value="ANK_REP_REGION"/>
    <property type="match status" value="3"/>
</dbReference>
<feature type="repeat" description="ANK" evidence="3">
    <location>
        <begin position="237"/>
        <end position="269"/>
    </location>
</feature>
<dbReference type="InterPro" id="IPR036770">
    <property type="entry name" value="Ankyrin_rpt-contain_sf"/>
</dbReference>
<dbReference type="AlphaFoldDB" id="A0A1Z4LKF8"/>
<protein>
    <submittedName>
        <fullName evidence="4">Uncharacterized protein</fullName>
    </submittedName>
</protein>
<keyword evidence="5" id="KW-1185">Reference proteome</keyword>
<evidence type="ECO:0000313" key="5">
    <source>
        <dbReference type="Proteomes" id="UP000218418"/>
    </source>
</evidence>